<accession>A0AAE5T0S1</accession>
<proteinExistence type="inferred from homology"/>
<dbReference type="EMBL" id="JAVGJF010000013">
    <property type="protein sequence ID" value="MDQ7175069.1"/>
    <property type="molecule type" value="Genomic_DNA"/>
</dbReference>
<dbReference type="SMART" id="SM00465">
    <property type="entry name" value="GIYc"/>
    <property type="match status" value="1"/>
</dbReference>
<dbReference type="EMBL" id="PZBZ01000019">
    <property type="protein sequence ID" value="PTG15445.1"/>
    <property type="molecule type" value="Genomic_DNA"/>
</dbReference>
<gene>
    <name evidence="5" type="ORF">BU638_10180</name>
    <name evidence="4" type="ORF">BU653_04660</name>
    <name evidence="6" type="ORF">BU676_08965</name>
    <name evidence="3" type="ORF">RCF65_03610</name>
</gene>
<dbReference type="GeneID" id="93656521"/>
<dbReference type="PANTHER" id="PTHR34477:SF1">
    <property type="entry name" value="UPF0213 PROTEIN YHBQ"/>
    <property type="match status" value="1"/>
</dbReference>
<reference evidence="4" key="2">
    <citation type="submission" date="2018-03" db="EMBL/GenBank/DDBJ databases">
        <authorList>
            <person name="Naushad S."/>
        </authorList>
    </citation>
    <scope>NUCLEOTIDE SEQUENCE</scope>
    <source>
        <strain evidence="5">SNUC 105</strain>
        <strain evidence="6">SNUC 1363</strain>
        <strain evidence="4">SNUC 505</strain>
    </source>
</reference>
<dbReference type="SUPFAM" id="SSF82771">
    <property type="entry name" value="GIY-YIG endonuclease"/>
    <property type="match status" value="1"/>
</dbReference>
<evidence type="ECO:0000259" key="2">
    <source>
        <dbReference type="PROSITE" id="PS50164"/>
    </source>
</evidence>
<dbReference type="EMBL" id="PZCM01000017">
    <property type="protein sequence ID" value="PTG25749.1"/>
    <property type="molecule type" value="Genomic_DNA"/>
</dbReference>
<reference evidence="3 10" key="3">
    <citation type="submission" date="2023-08" db="EMBL/GenBank/DDBJ databases">
        <title>Whole genome sequencing of Staphylococcus chromogenes NNSch 2386.</title>
        <authorList>
            <person name="Kropotov V.S."/>
            <person name="Boriskina E.V."/>
            <person name="Gordinskaya N.A."/>
            <person name="Shkurkina I.S."/>
            <person name="Kryazhev D.V."/>
            <person name="Alekseeva A.E."/>
            <person name="Makhova M.A."/>
        </authorList>
    </citation>
    <scope>NUCLEOTIDE SEQUENCE [LARGE SCALE GENOMIC DNA]</scope>
    <source>
        <strain evidence="3 10">NNSch 2386</strain>
    </source>
</reference>
<dbReference type="Gene3D" id="3.40.1440.10">
    <property type="entry name" value="GIY-YIG endonuclease"/>
    <property type="match status" value="1"/>
</dbReference>
<protein>
    <submittedName>
        <fullName evidence="4">GIY-YIG nuclease family protein</fullName>
    </submittedName>
</protein>
<dbReference type="EMBL" id="PZAO01000022">
    <property type="protein sequence ID" value="PTG69024.1"/>
    <property type="molecule type" value="Genomic_DNA"/>
</dbReference>
<reference evidence="7 8" key="1">
    <citation type="journal article" date="2016" name="Front. Microbiol.">
        <title>Comprehensive Phylogenetic Analysis of Bovine Non-aureus Staphylococci Species Based on Whole-Genome Sequencing.</title>
        <authorList>
            <person name="Naushad S."/>
            <person name="Barkema H.W."/>
            <person name="Luby C."/>
            <person name="Condas L.A."/>
            <person name="Nobrega D.B."/>
            <person name="Carson D.A."/>
            <person name="De Buck J."/>
        </authorList>
    </citation>
    <scope>NUCLEOTIDE SEQUENCE [LARGE SCALE GENOMIC DNA]</scope>
    <source>
        <strain evidence="5 8">SNUC 105</strain>
        <strain evidence="6 7">SNUC 1363</strain>
        <strain evidence="4 9">SNUC 505</strain>
    </source>
</reference>
<evidence type="ECO:0000313" key="5">
    <source>
        <dbReference type="EMBL" id="PTG25749.1"/>
    </source>
</evidence>
<dbReference type="Proteomes" id="UP000242144">
    <property type="component" value="Unassembled WGS sequence"/>
</dbReference>
<evidence type="ECO:0000313" key="10">
    <source>
        <dbReference type="Proteomes" id="UP001240157"/>
    </source>
</evidence>
<evidence type="ECO:0000313" key="7">
    <source>
        <dbReference type="Proteomes" id="UP000242008"/>
    </source>
</evidence>
<organism evidence="4 9">
    <name type="scientific">Staphylococcus chromogenes</name>
    <name type="common">Staphylococcus hyicus subsp. chromogenes</name>
    <dbReference type="NCBI Taxonomy" id="46126"/>
    <lineage>
        <taxon>Bacteria</taxon>
        <taxon>Bacillati</taxon>
        <taxon>Bacillota</taxon>
        <taxon>Bacilli</taxon>
        <taxon>Bacillales</taxon>
        <taxon>Staphylococcaceae</taxon>
        <taxon>Staphylococcus</taxon>
    </lineage>
</organism>
<dbReference type="Proteomes" id="UP000242008">
    <property type="component" value="Unassembled WGS sequence"/>
</dbReference>
<evidence type="ECO:0000313" key="8">
    <source>
        <dbReference type="Proteomes" id="UP000242144"/>
    </source>
</evidence>
<sequence length="84" mass="9766">MAKHYIYIVRCSDDSLYTGYATNVKARIAKHNEGKGAKYTKARRPVRLMYEESFETKSEALKREYAIKQLSRHDKLRLIKGAQA</sequence>
<evidence type="ECO:0000313" key="3">
    <source>
        <dbReference type="EMBL" id="MDQ7175069.1"/>
    </source>
</evidence>
<keyword evidence="7" id="KW-1185">Reference proteome</keyword>
<name>A0AAE5T0S1_STACR</name>
<dbReference type="AlphaFoldDB" id="A0AAE5T0S1"/>
<evidence type="ECO:0000313" key="6">
    <source>
        <dbReference type="EMBL" id="PTG69024.1"/>
    </source>
</evidence>
<dbReference type="InterPro" id="IPR000305">
    <property type="entry name" value="GIY-YIG_endonuc"/>
</dbReference>
<dbReference type="RefSeq" id="WP_037577030.1">
    <property type="nucleotide sequence ID" value="NZ_BMDK01000005.1"/>
</dbReference>
<evidence type="ECO:0000313" key="9">
    <source>
        <dbReference type="Proteomes" id="UP000242704"/>
    </source>
</evidence>
<dbReference type="PROSITE" id="PS50164">
    <property type="entry name" value="GIY_YIG"/>
    <property type="match status" value="1"/>
</dbReference>
<comment type="caution">
    <text evidence="4">The sequence shown here is derived from an EMBL/GenBank/DDBJ whole genome shotgun (WGS) entry which is preliminary data.</text>
</comment>
<dbReference type="PANTHER" id="PTHR34477">
    <property type="entry name" value="UPF0213 PROTEIN YHBQ"/>
    <property type="match status" value="1"/>
</dbReference>
<comment type="similarity">
    <text evidence="1">Belongs to the UPF0213 family.</text>
</comment>
<dbReference type="Pfam" id="PF01541">
    <property type="entry name" value="GIY-YIG"/>
    <property type="match status" value="1"/>
</dbReference>
<evidence type="ECO:0000313" key="4">
    <source>
        <dbReference type="EMBL" id="PTG15445.1"/>
    </source>
</evidence>
<dbReference type="Proteomes" id="UP001240157">
    <property type="component" value="Unassembled WGS sequence"/>
</dbReference>
<dbReference type="CDD" id="cd10456">
    <property type="entry name" value="GIY-YIG_UPF0213"/>
    <property type="match status" value="1"/>
</dbReference>
<evidence type="ECO:0000256" key="1">
    <source>
        <dbReference type="ARBA" id="ARBA00007435"/>
    </source>
</evidence>
<dbReference type="Proteomes" id="UP000242704">
    <property type="component" value="Unassembled WGS sequence"/>
</dbReference>
<dbReference type="InterPro" id="IPR050190">
    <property type="entry name" value="UPF0213_domain"/>
</dbReference>
<dbReference type="InterPro" id="IPR035901">
    <property type="entry name" value="GIY-YIG_endonuc_sf"/>
</dbReference>
<feature type="domain" description="GIY-YIG" evidence="2">
    <location>
        <begin position="2"/>
        <end position="77"/>
    </location>
</feature>